<dbReference type="GO" id="GO:0006355">
    <property type="term" value="P:regulation of DNA-templated transcription"/>
    <property type="evidence" value="ECO:0007669"/>
    <property type="project" value="UniProtKB-ARBA"/>
</dbReference>
<dbReference type="InterPro" id="IPR000485">
    <property type="entry name" value="AsnC-type_HTH_dom"/>
</dbReference>
<keyword evidence="1" id="KW-0805">Transcription regulation</keyword>
<dbReference type="GO" id="GO:0043565">
    <property type="term" value="F:sequence-specific DNA binding"/>
    <property type="evidence" value="ECO:0007669"/>
    <property type="project" value="InterPro"/>
</dbReference>
<gene>
    <name evidence="5" type="ORF">GCM10007876_26120</name>
</gene>
<evidence type="ECO:0000259" key="4">
    <source>
        <dbReference type="PROSITE" id="PS50956"/>
    </source>
</evidence>
<dbReference type="SUPFAM" id="SSF46785">
    <property type="entry name" value="Winged helix' DNA-binding domain"/>
    <property type="match status" value="1"/>
</dbReference>
<name>A0AA37SCV6_9GAMM</name>
<dbReference type="RefSeq" id="WP_284382008.1">
    <property type="nucleotide sequence ID" value="NZ_BSNM01000015.1"/>
</dbReference>
<dbReference type="EMBL" id="BSNM01000015">
    <property type="protein sequence ID" value="GLQ32133.1"/>
    <property type="molecule type" value="Genomic_DNA"/>
</dbReference>
<dbReference type="CDD" id="cd00090">
    <property type="entry name" value="HTH_ARSR"/>
    <property type="match status" value="1"/>
</dbReference>
<sequence>MADISEIDRKILRVLQRDNKITNAALAELVGLSPPACLKRVKRLQEEGVIEKNVAILNPKQAGIGITMIVEVEMESDRADMNDEFIRRVNTCPQVSQCYQVTGEVDFVLIVNVPDMEAFQTFTEQVLYSYSNMRKFRTLISMRRNKFSTEVPL</sequence>
<reference evidence="5" key="1">
    <citation type="journal article" date="2014" name="Int. J. Syst. Evol. Microbiol.">
        <title>Complete genome sequence of Corynebacterium casei LMG S-19264T (=DSM 44701T), isolated from a smear-ripened cheese.</title>
        <authorList>
            <consortium name="US DOE Joint Genome Institute (JGI-PGF)"/>
            <person name="Walter F."/>
            <person name="Albersmeier A."/>
            <person name="Kalinowski J."/>
            <person name="Ruckert C."/>
        </authorList>
    </citation>
    <scope>NUCLEOTIDE SEQUENCE</scope>
    <source>
        <strain evidence="5">NBRC 110071</strain>
    </source>
</reference>
<dbReference type="Pfam" id="PF01037">
    <property type="entry name" value="AsnC_trans_reg"/>
    <property type="match status" value="1"/>
</dbReference>
<evidence type="ECO:0000256" key="1">
    <source>
        <dbReference type="ARBA" id="ARBA00023015"/>
    </source>
</evidence>
<dbReference type="PRINTS" id="PR00033">
    <property type="entry name" value="HTHASNC"/>
</dbReference>
<accession>A0AA37SCV6</accession>
<dbReference type="PANTHER" id="PTHR30154">
    <property type="entry name" value="LEUCINE-RESPONSIVE REGULATORY PROTEIN"/>
    <property type="match status" value="1"/>
</dbReference>
<dbReference type="GO" id="GO:0005829">
    <property type="term" value="C:cytosol"/>
    <property type="evidence" value="ECO:0007669"/>
    <property type="project" value="TreeGrafter"/>
</dbReference>
<dbReference type="Gene3D" id="1.10.10.10">
    <property type="entry name" value="Winged helix-like DNA-binding domain superfamily/Winged helix DNA-binding domain"/>
    <property type="match status" value="1"/>
</dbReference>
<keyword evidence="2" id="KW-0238">DNA-binding</keyword>
<reference evidence="5" key="2">
    <citation type="submission" date="2023-01" db="EMBL/GenBank/DDBJ databases">
        <title>Draft genome sequence of Litoribrevibacter albus strain NBRC 110071.</title>
        <authorList>
            <person name="Sun Q."/>
            <person name="Mori K."/>
        </authorList>
    </citation>
    <scope>NUCLEOTIDE SEQUENCE</scope>
    <source>
        <strain evidence="5">NBRC 110071</strain>
    </source>
</reference>
<feature type="domain" description="HTH asnC-type" evidence="4">
    <location>
        <begin position="4"/>
        <end position="65"/>
    </location>
</feature>
<dbReference type="InterPro" id="IPR019888">
    <property type="entry name" value="Tscrpt_reg_AsnC-like"/>
</dbReference>
<dbReference type="AlphaFoldDB" id="A0AA37SCV6"/>
<dbReference type="SMART" id="SM00344">
    <property type="entry name" value="HTH_ASNC"/>
    <property type="match status" value="1"/>
</dbReference>
<evidence type="ECO:0000256" key="2">
    <source>
        <dbReference type="ARBA" id="ARBA00023125"/>
    </source>
</evidence>
<evidence type="ECO:0000313" key="6">
    <source>
        <dbReference type="Proteomes" id="UP001161389"/>
    </source>
</evidence>
<evidence type="ECO:0000313" key="5">
    <source>
        <dbReference type="EMBL" id="GLQ32133.1"/>
    </source>
</evidence>
<dbReference type="GO" id="GO:0043200">
    <property type="term" value="P:response to amino acid"/>
    <property type="evidence" value="ECO:0007669"/>
    <property type="project" value="TreeGrafter"/>
</dbReference>
<dbReference type="Proteomes" id="UP001161389">
    <property type="component" value="Unassembled WGS sequence"/>
</dbReference>
<dbReference type="InterPro" id="IPR011991">
    <property type="entry name" value="ArsR-like_HTH"/>
</dbReference>
<dbReference type="Gene3D" id="3.30.70.920">
    <property type="match status" value="1"/>
</dbReference>
<dbReference type="InterPro" id="IPR019885">
    <property type="entry name" value="Tscrpt_reg_HTH_AsnC-type_CS"/>
</dbReference>
<dbReference type="PROSITE" id="PS50956">
    <property type="entry name" value="HTH_ASNC_2"/>
    <property type="match status" value="1"/>
</dbReference>
<comment type="caution">
    <text evidence="5">The sequence shown here is derived from an EMBL/GenBank/DDBJ whole genome shotgun (WGS) entry which is preliminary data.</text>
</comment>
<dbReference type="InterPro" id="IPR036388">
    <property type="entry name" value="WH-like_DNA-bd_sf"/>
</dbReference>
<dbReference type="Pfam" id="PF13412">
    <property type="entry name" value="HTH_24"/>
    <property type="match status" value="1"/>
</dbReference>
<dbReference type="PANTHER" id="PTHR30154:SF34">
    <property type="entry name" value="TRANSCRIPTIONAL REGULATOR AZLB"/>
    <property type="match status" value="1"/>
</dbReference>
<organism evidence="5 6">
    <name type="scientific">Litoribrevibacter albus</name>
    <dbReference type="NCBI Taxonomy" id="1473156"/>
    <lineage>
        <taxon>Bacteria</taxon>
        <taxon>Pseudomonadati</taxon>
        <taxon>Pseudomonadota</taxon>
        <taxon>Gammaproteobacteria</taxon>
        <taxon>Oceanospirillales</taxon>
        <taxon>Oceanospirillaceae</taxon>
        <taxon>Litoribrevibacter</taxon>
    </lineage>
</organism>
<dbReference type="InterPro" id="IPR036390">
    <property type="entry name" value="WH_DNA-bd_sf"/>
</dbReference>
<evidence type="ECO:0000256" key="3">
    <source>
        <dbReference type="ARBA" id="ARBA00023163"/>
    </source>
</evidence>
<dbReference type="SUPFAM" id="SSF54909">
    <property type="entry name" value="Dimeric alpha+beta barrel"/>
    <property type="match status" value="1"/>
</dbReference>
<proteinExistence type="predicted"/>
<keyword evidence="3" id="KW-0804">Transcription</keyword>
<dbReference type="InterPro" id="IPR011008">
    <property type="entry name" value="Dimeric_a/b-barrel"/>
</dbReference>
<protein>
    <submittedName>
        <fullName evidence="5">ArsR family transcriptional regulator</fullName>
    </submittedName>
</protein>
<dbReference type="InterPro" id="IPR019887">
    <property type="entry name" value="Tscrpt_reg_AsnC/Lrp_C"/>
</dbReference>
<dbReference type="PROSITE" id="PS00519">
    <property type="entry name" value="HTH_ASNC_1"/>
    <property type="match status" value="1"/>
</dbReference>
<keyword evidence="6" id="KW-1185">Reference proteome</keyword>